<dbReference type="SUPFAM" id="SSF54197">
    <property type="entry name" value="HIT-like"/>
    <property type="match status" value="1"/>
</dbReference>
<evidence type="ECO:0000313" key="6">
    <source>
        <dbReference type="EMBL" id="EXG81292.1"/>
    </source>
</evidence>
<dbReference type="RefSeq" id="WP_035850573.1">
    <property type="nucleotide sequence ID" value="NZ_KK073874.1"/>
</dbReference>
<dbReference type="CDD" id="cd01275">
    <property type="entry name" value="FHIT"/>
    <property type="match status" value="1"/>
</dbReference>
<keyword evidence="6" id="KW-0378">Hydrolase</keyword>
<dbReference type="Proteomes" id="UP000021053">
    <property type="component" value="Unassembled WGS sequence"/>
</dbReference>
<sequence>MTGPEIEHQQGAGDPDHFQRLWTPHRMAYIKNDTKPDADACPFCVMPTLSDEDGLIVTRGRTVYALLNLYPYNSGHLMVVPYRHVPDYTDLDVNEVAELGALTQDAMRAVRKVSGAHGFNIGMNQGSVAGAGIAAHLHQHVVPRWGGDTNFMPVVGQTKVLPELLGETRALLASAWPPVAARSERR</sequence>
<keyword evidence="7" id="KW-1185">Reference proteome</keyword>
<dbReference type="InterPro" id="IPR011146">
    <property type="entry name" value="HIT-like"/>
</dbReference>
<dbReference type="GO" id="GO:0000166">
    <property type="term" value="F:nucleotide binding"/>
    <property type="evidence" value="ECO:0007669"/>
    <property type="project" value="UniProtKB-KW"/>
</dbReference>
<dbReference type="GO" id="GO:0016787">
    <property type="term" value="F:hydrolase activity"/>
    <property type="evidence" value="ECO:0007669"/>
    <property type="project" value="UniProtKB-KW"/>
</dbReference>
<dbReference type="Pfam" id="PF01230">
    <property type="entry name" value="HIT"/>
    <property type="match status" value="1"/>
</dbReference>
<dbReference type="InterPro" id="IPR052908">
    <property type="entry name" value="AP-4-A_phosphorylase"/>
</dbReference>
<dbReference type="Gene3D" id="3.30.428.10">
    <property type="entry name" value="HIT-like"/>
    <property type="match status" value="1"/>
</dbReference>
<reference evidence="6 7" key="1">
    <citation type="submission" date="2013-07" db="EMBL/GenBank/DDBJ databases">
        <authorList>
            <consortium name="DOE Joint Genome Institute"/>
            <person name="Eisen J."/>
            <person name="Huntemann M."/>
            <person name="Han J."/>
            <person name="Chen A."/>
            <person name="Kyrpides N."/>
            <person name="Mavromatis K."/>
            <person name="Markowitz V."/>
            <person name="Palaniappan K."/>
            <person name="Ivanova N."/>
            <person name="Schaumberg A."/>
            <person name="Pati A."/>
            <person name="Liolios K."/>
            <person name="Nordberg H.P."/>
            <person name="Cantor M.N."/>
            <person name="Hua S.X."/>
            <person name="Woyke T."/>
        </authorList>
    </citation>
    <scope>NUCLEOTIDE SEQUENCE [LARGE SCALE GENOMIC DNA]</scope>
    <source>
        <strain evidence="6 7">DSM 44712</strain>
    </source>
</reference>
<comment type="caution">
    <text evidence="6">The sequence shown here is derived from an EMBL/GenBank/DDBJ whole genome shotgun (WGS) entry which is preliminary data.</text>
</comment>
<evidence type="ECO:0000256" key="1">
    <source>
        <dbReference type="ARBA" id="ARBA00022741"/>
    </source>
</evidence>
<name>A0A010ZVR5_9ACTN</name>
<dbReference type="OrthoDB" id="9784774at2"/>
<feature type="domain" description="HIT" evidence="5">
    <location>
        <begin position="42"/>
        <end position="151"/>
    </location>
</feature>
<evidence type="ECO:0000256" key="3">
    <source>
        <dbReference type="PIRSR" id="PIRSR639383-2"/>
    </source>
</evidence>
<protein>
    <submittedName>
        <fullName evidence="6">HIT family hydrolase, diadenosine tetraphosphate hydrolase</fullName>
    </submittedName>
</protein>
<dbReference type="AlphaFoldDB" id="A0A010ZVR5"/>
<feature type="binding site" evidence="3">
    <location>
        <position position="140"/>
    </location>
    <ligand>
        <name>substrate</name>
    </ligand>
</feature>
<accession>A0A010ZVR5</accession>
<dbReference type="HOGENOM" id="CLU_056776_1_1_11"/>
<feature type="short sequence motif" description="Histidine triad motif" evidence="4">
    <location>
        <begin position="136"/>
        <end position="140"/>
    </location>
</feature>
<evidence type="ECO:0000313" key="7">
    <source>
        <dbReference type="Proteomes" id="UP000021053"/>
    </source>
</evidence>
<feature type="active site" description="Tele-AMP-histidine intermediate" evidence="2">
    <location>
        <position position="138"/>
    </location>
</feature>
<evidence type="ECO:0000256" key="4">
    <source>
        <dbReference type="PROSITE-ProRule" id="PRU00464"/>
    </source>
</evidence>
<organism evidence="6 7">
    <name type="scientific">Cryptosporangium arvum DSM 44712</name>
    <dbReference type="NCBI Taxonomy" id="927661"/>
    <lineage>
        <taxon>Bacteria</taxon>
        <taxon>Bacillati</taxon>
        <taxon>Actinomycetota</taxon>
        <taxon>Actinomycetes</taxon>
        <taxon>Cryptosporangiales</taxon>
        <taxon>Cryptosporangiaceae</taxon>
        <taxon>Cryptosporangium</taxon>
    </lineage>
</organism>
<gene>
    <name evidence="6" type="ORF">CryarDRAFT_2402</name>
</gene>
<dbReference type="InterPro" id="IPR039383">
    <property type="entry name" value="FHIT"/>
</dbReference>
<dbReference type="PANTHER" id="PTHR42997:SF1">
    <property type="entry name" value="AP-4-A PHOSPHORYLASE"/>
    <property type="match status" value="1"/>
</dbReference>
<dbReference type="EMBL" id="JFBT01000001">
    <property type="protein sequence ID" value="EXG81292.1"/>
    <property type="molecule type" value="Genomic_DNA"/>
</dbReference>
<evidence type="ECO:0000259" key="5">
    <source>
        <dbReference type="PROSITE" id="PS51084"/>
    </source>
</evidence>
<keyword evidence="1" id="KW-0547">Nucleotide-binding</keyword>
<evidence type="ECO:0000256" key="2">
    <source>
        <dbReference type="PIRSR" id="PIRSR639383-1"/>
    </source>
</evidence>
<proteinExistence type="predicted"/>
<dbReference type="PATRIC" id="fig|927661.3.peg.2365"/>
<dbReference type="PROSITE" id="PS51084">
    <property type="entry name" value="HIT_2"/>
    <property type="match status" value="1"/>
</dbReference>
<dbReference type="PANTHER" id="PTHR42997">
    <property type="entry name" value="HIT FAMILY HYDROLASE"/>
    <property type="match status" value="1"/>
</dbReference>
<dbReference type="InterPro" id="IPR036265">
    <property type="entry name" value="HIT-like_sf"/>
</dbReference>
<feature type="binding site" evidence="3">
    <location>
        <position position="68"/>
    </location>
    <ligand>
        <name>substrate</name>
    </ligand>
</feature>